<gene>
    <name evidence="2" type="ORF">SCF082_LOCUS43477</name>
</gene>
<feature type="compositionally biased region" description="Basic and acidic residues" evidence="1">
    <location>
        <begin position="237"/>
        <end position="247"/>
    </location>
</feature>
<evidence type="ECO:0000313" key="3">
    <source>
        <dbReference type="Proteomes" id="UP001642464"/>
    </source>
</evidence>
<accession>A0ABP0QXV7</accession>
<sequence>MVSDGKETFLDGQVLVRLNNCSEQDASLNLAVPGAQYLQGEFGVMNFYQNDASYSRAGSLPERQLVLGRRASVQRIPESCAKSSWFLLHINTSDFEDSTLINAPEFFGDTIACIDSDVVSKAFKHGQDAFDLRLLPREVESTPLYDQPPALQHGTLALGVPPCEKPSQDLLLGTLSEPGIYSLHPCECFGAAYASVEPVHEDSDAAVPRNPQGYFNNGSVEVNAVDGMEDVETLHTGPREGEPHGDGGGDGAEDPDVPDDGFEYEPTDVEPTPDEVVPEEKSKTRQELTMVPEEPPDASAACEKGAVDESEASQPVAGPSEEASASGRPLERAAGSVRCQRCIQIGTGSLQRLSLVSMPEVYFLEHRQVHVNYPFATHGCARAGILTPSRLRPDVNVKVFLDVSKDNTLVLSAEPLAIWWIDALSEQLRVSSEALDSRKEWCICTDKPQLYTCACGQSKKKHMEVNRGLLQDYYGLRCLRMDQTLKFEACPTGPREKFLWHFESGNCFFGFDLTNTAEKRWTATSEAESSKPLRLGNFAFKDIVSPEAGLSQIYLDYLEMDAHLCLHADMSQPLGSGYVMQISDDCRSAFLWRGAHLVYFHHSDLKKSYYVQMASSGENQVLIATTQAISEADDKFEIFEGKLVRVGHPTKCLQAKKVEPVPLSNGLRSMVAGPSAPQYSPCTSYGEFSGDGEYYQVCRESPLVKKVQQQTFRPWVANREELPAFALRCLSARTVLTNISWPTSIPAPGYGGRIIGEVNATCAVLGSRNAVSSMRQERFPVKYNASSHFVNFSCPPDMVLDLVQFVDDVHFMRCTHGWETLIAADPSSPSDVYFEDCSDIWTQSWSIQRIPQQNHSFSSWMELGSCEASLSVATQATNPDADAEFLNLSIPDLPQLSPKEKDAYTRSPAIHITTDDSDRLLFTCLPGQSKGPLLDGNLSTLCASHVALRRSDLFGATSLFKDNFQTLLTQKSCPVLMDPSISVGPSIARNTAKGGMTMQQLSHILRLAYYATPFGDPHKDPFNYTGYDAVFAERVGFVSLLQGGAPWGLKCPSGAVVASDQTTTPYCLQVGASSEQTFYAFSGSMSCPDGTAVSGWYNLPGGL</sequence>
<organism evidence="2 3">
    <name type="scientific">Durusdinium trenchii</name>
    <dbReference type="NCBI Taxonomy" id="1381693"/>
    <lineage>
        <taxon>Eukaryota</taxon>
        <taxon>Sar</taxon>
        <taxon>Alveolata</taxon>
        <taxon>Dinophyceae</taxon>
        <taxon>Suessiales</taxon>
        <taxon>Symbiodiniaceae</taxon>
        <taxon>Durusdinium</taxon>
    </lineage>
</organism>
<feature type="region of interest" description="Disordered" evidence="1">
    <location>
        <begin position="233"/>
        <end position="329"/>
    </location>
</feature>
<feature type="compositionally biased region" description="Acidic residues" evidence="1">
    <location>
        <begin position="251"/>
        <end position="277"/>
    </location>
</feature>
<comment type="caution">
    <text evidence="2">The sequence shown here is derived from an EMBL/GenBank/DDBJ whole genome shotgun (WGS) entry which is preliminary data.</text>
</comment>
<dbReference type="Proteomes" id="UP001642464">
    <property type="component" value="Unassembled WGS sequence"/>
</dbReference>
<protein>
    <submittedName>
        <fullName evidence="2">Uncharacterized protein</fullName>
    </submittedName>
</protein>
<proteinExistence type="predicted"/>
<dbReference type="EMBL" id="CAXAMM010040307">
    <property type="protein sequence ID" value="CAK9092393.1"/>
    <property type="molecule type" value="Genomic_DNA"/>
</dbReference>
<evidence type="ECO:0000313" key="2">
    <source>
        <dbReference type="EMBL" id="CAK9092393.1"/>
    </source>
</evidence>
<keyword evidence="3" id="KW-1185">Reference proteome</keyword>
<evidence type="ECO:0000256" key="1">
    <source>
        <dbReference type="SAM" id="MobiDB-lite"/>
    </source>
</evidence>
<reference evidence="2 3" key="1">
    <citation type="submission" date="2024-02" db="EMBL/GenBank/DDBJ databases">
        <authorList>
            <person name="Chen Y."/>
            <person name="Shah S."/>
            <person name="Dougan E. K."/>
            <person name="Thang M."/>
            <person name="Chan C."/>
        </authorList>
    </citation>
    <scope>NUCLEOTIDE SEQUENCE [LARGE SCALE GENOMIC DNA]</scope>
</reference>
<name>A0ABP0QXV7_9DINO</name>